<keyword evidence="2" id="KW-1185">Reference proteome</keyword>
<accession>A0A967EXJ2</accession>
<dbReference type="RefSeq" id="WP_167224667.1">
    <property type="nucleotide sequence ID" value="NZ_JAAQPH010000008.1"/>
</dbReference>
<proteinExistence type="predicted"/>
<evidence type="ECO:0000313" key="2">
    <source>
        <dbReference type="Proteomes" id="UP000761264"/>
    </source>
</evidence>
<protein>
    <submittedName>
        <fullName evidence="1">Uncharacterized protein</fullName>
    </submittedName>
</protein>
<reference evidence="1" key="1">
    <citation type="submission" date="2020-03" db="EMBL/GenBank/DDBJ databases">
        <title>Genome of Pelagibius litoralis DSM 21314T.</title>
        <authorList>
            <person name="Wang G."/>
        </authorList>
    </citation>
    <scope>NUCLEOTIDE SEQUENCE</scope>
    <source>
        <strain evidence="1">DSM 21314</strain>
    </source>
</reference>
<sequence>MAKVPAVASGDDVAAYKAVLQAVLDKRPSGTRQRLATALGKNRSFISQISNPSYAVPIPARHLDIIFEICHLSVDERQAFLEAYGRAHPRRLKLIKDAAPTRELRIQLPDLGDEVRNRELERVVEEFVQKVARLFEQNKDR</sequence>
<dbReference type="EMBL" id="JAAQPH010000008">
    <property type="protein sequence ID" value="NIA69244.1"/>
    <property type="molecule type" value="Genomic_DNA"/>
</dbReference>
<name>A0A967EXJ2_9PROT</name>
<dbReference type="Proteomes" id="UP000761264">
    <property type="component" value="Unassembled WGS sequence"/>
</dbReference>
<evidence type="ECO:0000313" key="1">
    <source>
        <dbReference type="EMBL" id="NIA69244.1"/>
    </source>
</evidence>
<organism evidence="1 2">
    <name type="scientific">Pelagibius litoralis</name>
    <dbReference type="NCBI Taxonomy" id="374515"/>
    <lineage>
        <taxon>Bacteria</taxon>
        <taxon>Pseudomonadati</taxon>
        <taxon>Pseudomonadota</taxon>
        <taxon>Alphaproteobacteria</taxon>
        <taxon>Rhodospirillales</taxon>
        <taxon>Rhodovibrionaceae</taxon>
        <taxon>Pelagibius</taxon>
    </lineage>
</organism>
<gene>
    <name evidence="1" type="ORF">HBA54_11645</name>
</gene>
<comment type="caution">
    <text evidence="1">The sequence shown here is derived from an EMBL/GenBank/DDBJ whole genome shotgun (WGS) entry which is preliminary data.</text>
</comment>
<dbReference type="AlphaFoldDB" id="A0A967EXJ2"/>